<name>A0A7C1FEV1_9CHLR</name>
<sequence length="851" mass="92348">MSDPIFSACHGPRTAHHTLRNAPGQPKLRYRLGTHSGFLRRMVARLSQQQSEDGRRPLAQLTTRAPDDPSLALLDAAATAADVLTFYQERIANEGFLRTATERLSVLYLARAIGYELKPGVAASTYLAFMLDDSPTAQEMVTIPAGTQVQSVPVKKGELPQTFETSTEFVARCAWNLIKPRTSRPQDLSKGARTLYLSGVDTRLQEGDYLLFVGAERSKDPGSEQWDLRRVLTVETKESDQGGYTVVTWEPGLGPDAPPSKPPKNPEIYVFRQRARRFGFNAPDWRTMPLDVKKEYAGNVTPLPKEWPGFEIKQDKKAQLELDAVYPKIVPESWLALLIPGYVELYRVVKNETVGVANFALTGQVTRLELDTTEHLSFFERRQTLVLTQAEKLTPAEEPIDAVVTGKQIEVAGLLTDLAPDQPIIVSGKIAESDETPNAVVVFVEQVIPGAGFTTIVLKDQGLGAMQLIRSTTTIYANVVAATHGETTNEALGSGDGGRPHQRFKLKKAPLTHVSAKTPGGAASTLTVRVNGVAWEENASLYDADPFDPAYVVRIADDGTAAVLFGDGERGARLPTGQENVTAVYRFGIGQIGEVGAGALSLLKTRPLGVRGVTNPVAAGGAEDPETLDAARVHAPQTVLTLDRIVSVQDFTDFANAFAGVGKAQAKAIRVDEQLLIHLTIADASGDPVQPGDALFLNLRDALDAVRDPTVTVELASFTQLTFRFKATVQYDSRFLETDVRAALESALRTAFAFDQRDFGQPVTAAEIMEVVHSVAGVIAVDLDELAYVVAPQAVPSQKLQGLFKALQPHNTMADALLPAHTARMIDKQIWPAELLLLDATGIELSLVDVK</sequence>
<dbReference type="EMBL" id="DSMG01000004">
    <property type="protein sequence ID" value="HDX29916.1"/>
    <property type="molecule type" value="Genomic_DNA"/>
</dbReference>
<evidence type="ECO:0000313" key="1">
    <source>
        <dbReference type="EMBL" id="HDX29916.1"/>
    </source>
</evidence>
<dbReference type="AlphaFoldDB" id="A0A7C1FEV1"/>
<protein>
    <submittedName>
        <fullName evidence="1">Putative baseplate assembly protein</fullName>
    </submittedName>
</protein>
<dbReference type="InterPro" id="IPR011749">
    <property type="entry name" value="CHP02243"/>
</dbReference>
<accession>A0A7C1FEV1</accession>
<dbReference type="NCBIfam" id="TIGR02243">
    <property type="entry name" value="putative baseplate assembly protein"/>
    <property type="match status" value="1"/>
</dbReference>
<comment type="caution">
    <text evidence="1">The sequence shown here is derived from an EMBL/GenBank/DDBJ whole genome shotgun (WGS) entry which is preliminary data.</text>
</comment>
<organism evidence="1">
    <name type="scientific">Caldilinea aerophila</name>
    <dbReference type="NCBI Taxonomy" id="133453"/>
    <lineage>
        <taxon>Bacteria</taxon>
        <taxon>Bacillati</taxon>
        <taxon>Chloroflexota</taxon>
        <taxon>Caldilineae</taxon>
        <taxon>Caldilineales</taxon>
        <taxon>Caldilineaceae</taxon>
        <taxon>Caldilinea</taxon>
    </lineage>
</organism>
<proteinExistence type="predicted"/>
<gene>
    <name evidence="1" type="ORF">ENQ20_00300</name>
</gene>
<reference evidence="1" key="1">
    <citation type="journal article" date="2020" name="mSystems">
        <title>Genome- and Community-Level Interaction Insights into Carbon Utilization and Element Cycling Functions of Hydrothermarchaeota in Hydrothermal Sediment.</title>
        <authorList>
            <person name="Zhou Z."/>
            <person name="Liu Y."/>
            <person name="Xu W."/>
            <person name="Pan J."/>
            <person name="Luo Z.H."/>
            <person name="Li M."/>
        </authorList>
    </citation>
    <scope>NUCLEOTIDE SEQUENCE [LARGE SCALE GENOMIC DNA]</scope>
    <source>
        <strain evidence="1">SpSt-289</strain>
    </source>
</reference>